<sequence>EIHLAGVIFAGSGCPAGSMNLTTASDPEGITMNYTTFTAMTGKSISVTEYRKNCQLNIKLQYSSGWQVTLAETEYRGDASIPEGVVGTAKSIYYFSGSADQACSMDYTTDIKGPYEGEILKKDQIDMASAVWSRCGPEALFNINTQVRFLPSNLTEIATLSV</sequence>
<dbReference type="PANTHER" id="PTHR38847:SF1">
    <property type="entry name" value="PSEUDOURIDINE SYNTHASE RSUA_RLUA-LIKE DOMAIN-CONTAINING PROTEIN"/>
    <property type="match status" value="1"/>
</dbReference>
<accession>A0AA39X5X1</accession>
<name>A0AA39X5X1_9PEZI</name>
<dbReference type="Pfam" id="PF14273">
    <property type="entry name" value="DUF4360"/>
    <property type="match status" value="1"/>
</dbReference>
<feature type="non-terminal residue" evidence="1">
    <location>
        <position position="162"/>
    </location>
</feature>
<comment type="caution">
    <text evidence="1">The sequence shown here is derived from an EMBL/GenBank/DDBJ whole genome shotgun (WGS) entry which is preliminary data.</text>
</comment>
<dbReference type="Proteomes" id="UP001175000">
    <property type="component" value="Unassembled WGS sequence"/>
</dbReference>
<evidence type="ECO:0000313" key="2">
    <source>
        <dbReference type="Proteomes" id="UP001175000"/>
    </source>
</evidence>
<feature type="non-terminal residue" evidence="1">
    <location>
        <position position="1"/>
    </location>
</feature>
<organism evidence="1 2">
    <name type="scientific">Immersiella caudata</name>
    <dbReference type="NCBI Taxonomy" id="314043"/>
    <lineage>
        <taxon>Eukaryota</taxon>
        <taxon>Fungi</taxon>
        <taxon>Dikarya</taxon>
        <taxon>Ascomycota</taxon>
        <taxon>Pezizomycotina</taxon>
        <taxon>Sordariomycetes</taxon>
        <taxon>Sordariomycetidae</taxon>
        <taxon>Sordariales</taxon>
        <taxon>Lasiosphaeriaceae</taxon>
        <taxon>Immersiella</taxon>
    </lineage>
</organism>
<gene>
    <name evidence="1" type="ORF">B0T14DRAFT_398666</name>
</gene>
<dbReference type="PANTHER" id="PTHR38847">
    <property type="match status" value="1"/>
</dbReference>
<protein>
    <submittedName>
        <fullName evidence="1">Uncharacterized protein</fullName>
    </submittedName>
</protein>
<proteinExistence type="predicted"/>
<evidence type="ECO:0000313" key="1">
    <source>
        <dbReference type="EMBL" id="KAK0627898.1"/>
    </source>
</evidence>
<dbReference type="InterPro" id="IPR025649">
    <property type="entry name" value="DUF4360"/>
</dbReference>
<reference evidence="1" key="1">
    <citation type="submission" date="2023-06" db="EMBL/GenBank/DDBJ databases">
        <title>Genome-scale phylogeny and comparative genomics of the fungal order Sordariales.</title>
        <authorList>
            <consortium name="Lawrence Berkeley National Laboratory"/>
            <person name="Hensen N."/>
            <person name="Bonometti L."/>
            <person name="Westerberg I."/>
            <person name="Brannstrom I.O."/>
            <person name="Guillou S."/>
            <person name="Cros-Aarteil S."/>
            <person name="Calhoun S."/>
            <person name="Haridas S."/>
            <person name="Kuo A."/>
            <person name="Mondo S."/>
            <person name="Pangilinan J."/>
            <person name="Riley R."/>
            <person name="Labutti K."/>
            <person name="Andreopoulos B."/>
            <person name="Lipzen A."/>
            <person name="Chen C."/>
            <person name="Yanf M."/>
            <person name="Daum C."/>
            <person name="Ng V."/>
            <person name="Clum A."/>
            <person name="Steindorff A."/>
            <person name="Ohm R."/>
            <person name="Martin F."/>
            <person name="Silar P."/>
            <person name="Natvig D."/>
            <person name="Lalanne C."/>
            <person name="Gautier V."/>
            <person name="Ament-Velasquez S.L."/>
            <person name="Kruys A."/>
            <person name="Hutchinson M.I."/>
            <person name="Powell A.J."/>
            <person name="Barry K."/>
            <person name="Miller A.N."/>
            <person name="Grigoriev I.V."/>
            <person name="Debuchy R."/>
            <person name="Gladieux P."/>
            <person name="Thoren M.H."/>
            <person name="Johannesson H."/>
        </authorList>
    </citation>
    <scope>NUCLEOTIDE SEQUENCE</scope>
    <source>
        <strain evidence="1">CBS 606.72</strain>
    </source>
</reference>
<keyword evidence="2" id="KW-1185">Reference proteome</keyword>
<dbReference type="AlphaFoldDB" id="A0AA39X5X1"/>
<dbReference type="EMBL" id="JAULSU010000002">
    <property type="protein sequence ID" value="KAK0627898.1"/>
    <property type="molecule type" value="Genomic_DNA"/>
</dbReference>